<dbReference type="Proteomes" id="UP000001554">
    <property type="component" value="Unplaced"/>
</dbReference>
<name>A0A9J7HRY7_BRAFL</name>
<organism evidence="4 5">
    <name type="scientific">Branchiostoma floridae</name>
    <name type="common">Florida lancelet</name>
    <name type="synonym">Amphioxus</name>
    <dbReference type="NCBI Taxonomy" id="7739"/>
    <lineage>
        <taxon>Eukaryota</taxon>
        <taxon>Metazoa</taxon>
        <taxon>Chordata</taxon>
        <taxon>Cephalochordata</taxon>
        <taxon>Leptocardii</taxon>
        <taxon>Amphioxiformes</taxon>
        <taxon>Branchiostomatidae</taxon>
        <taxon>Branchiostoma</taxon>
    </lineage>
</organism>
<sequence length="107" mass="12223">MPRNAVTNDFLIFLYKSMSVIDHNGFWLGLHDRREEGSFEWVDGSPLGKYSSWGPGQPNNGLGQPNNYEGNEDCVLYSASLYDKDKWADRSCDRPFRFICQAVLGRP</sequence>
<dbReference type="InterPro" id="IPR018378">
    <property type="entry name" value="C-type_lectin_CS"/>
</dbReference>
<dbReference type="InterPro" id="IPR016186">
    <property type="entry name" value="C-type_lectin-like/link_sf"/>
</dbReference>
<evidence type="ECO:0000256" key="1">
    <source>
        <dbReference type="ARBA" id="ARBA00022734"/>
    </source>
</evidence>
<evidence type="ECO:0000259" key="3">
    <source>
        <dbReference type="PROSITE" id="PS50041"/>
    </source>
</evidence>
<evidence type="ECO:0000313" key="4">
    <source>
        <dbReference type="Proteomes" id="UP000001554"/>
    </source>
</evidence>
<keyword evidence="2" id="KW-1015">Disulfide bond</keyword>
<dbReference type="OMA" id="MAQTNTC"/>
<keyword evidence="1" id="KW-0430">Lectin</keyword>
<evidence type="ECO:0000313" key="5">
    <source>
        <dbReference type="RefSeq" id="XP_035664824.1"/>
    </source>
</evidence>
<dbReference type="AlphaFoldDB" id="A0A9J7HRY7"/>
<dbReference type="KEGG" id="bfo:118408265"/>
<feature type="domain" description="C-type lectin" evidence="3">
    <location>
        <begin position="13"/>
        <end position="101"/>
    </location>
</feature>
<dbReference type="PROSITE" id="PS50041">
    <property type="entry name" value="C_TYPE_LECTIN_2"/>
    <property type="match status" value="1"/>
</dbReference>
<dbReference type="RefSeq" id="XP_035664824.1">
    <property type="nucleotide sequence ID" value="XM_035808931.1"/>
</dbReference>
<dbReference type="PANTHER" id="PTHR22799">
    <property type="entry name" value="TETRANECTIN-RELATED"/>
    <property type="match status" value="1"/>
</dbReference>
<proteinExistence type="predicted"/>
<dbReference type="Gene3D" id="3.10.100.10">
    <property type="entry name" value="Mannose-Binding Protein A, subunit A"/>
    <property type="match status" value="1"/>
</dbReference>
<dbReference type="SMART" id="SM00034">
    <property type="entry name" value="CLECT"/>
    <property type="match status" value="1"/>
</dbReference>
<dbReference type="PROSITE" id="PS00615">
    <property type="entry name" value="C_TYPE_LECTIN_1"/>
    <property type="match status" value="1"/>
</dbReference>
<dbReference type="InterPro" id="IPR001304">
    <property type="entry name" value="C-type_lectin-like"/>
</dbReference>
<dbReference type="Pfam" id="PF00059">
    <property type="entry name" value="Lectin_C"/>
    <property type="match status" value="1"/>
</dbReference>
<accession>A0A9J7HRY7</accession>
<dbReference type="InterPro" id="IPR051663">
    <property type="entry name" value="CLec_Tetranectin-domain"/>
</dbReference>
<keyword evidence="4" id="KW-1185">Reference proteome</keyword>
<dbReference type="GO" id="GO:0030246">
    <property type="term" value="F:carbohydrate binding"/>
    <property type="evidence" value="ECO:0007669"/>
    <property type="project" value="UniProtKB-KW"/>
</dbReference>
<protein>
    <submittedName>
        <fullName evidence="5">Alpha-N-acetylgalactosamine-specific lectin-like</fullName>
    </submittedName>
</protein>
<dbReference type="OrthoDB" id="6133475at2759"/>
<reference evidence="5" key="1">
    <citation type="submission" date="2025-08" db="UniProtKB">
        <authorList>
            <consortium name="RefSeq"/>
        </authorList>
    </citation>
    <scope>IDENTIFICATION</scope>
    <source>
        <strain evidence="5">S238N-H82</strain>
        <tissue evidence="5">Testes</tissue>
    </source>
</reference>
<dbReference type="PANTHER" id="PTHR22799:SF6">
    <property type="entry name" value="C-TYPE LECTIN DOMAIN FAMILY 4 MEMBER M-LIKE"/>
    <property type="match status" value="1"/>
</dbReference>
<dbReference type="InterPro" id="IPR016187">
    <property type="entry name" value="CTDL_fold"/>
</dbReference>
<dbReference type="GeneID" id="118408265"/>
<evidence type="ECO:0000256" key="2">
    <source>
        <dbReference type="ARBA" id="ARBA00023157"/>
    </source>
</evidence>
<dbReference type="SUPFAM" id="SSF56436">
    <property type="entry name" value="C-type lectin-like"/>
    <property type="match status" value="1"/>
</dbReference>
<gene>
    <name evidence="5" type="primary">LOC118408265</name>
</gene>